<sequence>MIASRIQFTVGAPCHWAGMGDYVLLPPDQSYEVSLRYAGEPPQGDSYHLIDIAGRRFPGYAWGSMFTISVCSRFVSFSWMQEMFERRTVVADVRRSRYCVLPQYIYEPHFAGETVFGQTTRDRASEGFRLDDLQAWHSF</sequence>
<gene>
    <name evidence="1" type="ORF">ParKJ_09515</name>
</gene>
<organism evidence="1 2">
    <name type="scientific">Paraburkholderia fungorum</name>
    <dbReference type="NCBI Taxonomy" id="134537"/>
    <lineage>
        <taxon>Bacteria</taxon>
        <taxon>Pseudomonadati</taxon>
        <taxon>Pseudomonadota</taxon>
        <taxon>Betaproteobacteria</taxon>
        <taxon>Burkholderiales</taxon>
        <taxon>Burkholderiaceae</taxon>
        <taxon>Paraburkholderia</taxon>
    </lineage>
</organism>
<dbReference type="AlphaFoldDB" id="A0AAP5Q650"/>
<accession>A0AAP5Q650</accession>
<dbReference type="RefSeq" id="WP_106356104.1">
    <property type="nucleotide sequence ID" value="NZ_CP099623.1"/>
</dbReference>
<reference evidence="1" key="1">
    <citation type="submission" date="2022-08" db="EMBL/GenBank/DDBJ databases">
        <authorList>
            <person name="Kim S.-J."/>
        </authorList>
    </citation>
    <scope>NUCLEOTIDE SEQUENCE</scope>
    <source>
        <strain evidence="1">KJ</strain>
    </source>
</reference>
<name>A0AAP5Q650_9BURK</name>
<evidence type="ECO:0000313" key="2">
    <source>
        <dbReference type="Proteomes" id="UP001246473"/>
    </source>
</evidence>
<evidence type="ECO:0000313" key="1">
    <source>
        <dbReference type="EMBL" id="MDT8837651.1"/>
    </source>
</evidence>
<dbReference type="Proteomes" id="UP001246473">
    <property type="component" value="Unassembled WGS sequence"/>
</dbReference>
<dbReference type="EMBL" id="JANSLM010000003">
    <property type="protein sequence ID" value="MDT8837651.1"/>
    <property type="molecule type" value="Genomic_DNA"/>
</dbReference>
<protein>
    <submittedName>
        <fullName evidence="1">Uncharacterized protein</fullName>
    </submittedName>
</protein>
<proteinExistence type="predicted"/>
<comment type="caution">
    <text evidence="1">The sequence shown here is derived from an EMBL/GenBank/DDBJ whole genome shotgun (WGS) entry which is preliminary data.</text>
</comment>